<comment type="similarity">
    <text evidence="2">Belongs to the SKP1 family.</text>
</comment>
<dbReference type="SUPFAM" id="SSF81382">
    <property type="entry name" value="Skp1 dimerisation domain-like"/>
    <property type="match status" value="1"/>
</dbReference>
<dbReference type="Gramene" id="Psat05G0820000-T1">
    <property type="protein sequence ID" value="KAI5413958.1"/>
    <property type="gene ID" value="KIW84_058200"/>
</dbReference>
<dbReference type="InterPro" id="IPR011333">
    <property type="entry name" value="SKP1/BTB/POZ_sf"/>
</dbReference>
<evidence type="ECO:0000256" key="2">
    <source>
        <dbReference type="ARBA" id="ARBA00009993"/>
    </source>
</evidence>
<proteinExistence type="inferred from homology"/>
<comment type="pathway">
    <text evidence="1">Protein modification; protein ubiquitination.</text>
</comment>
<accession>A0A9D4X598</accession>
<dbReference type="Gene3D" id="3.30.710.10">
    <property type="entry name" value="Potassium Channel Kv1.1, Chain A"/>
    <property type="match status" value="1"/>
</dbReference>
<dbReference type="Proteomes" id="UP001058974">
    <property type="component" value="Chromosome 5"/>
</dbReference>
<dbReference type="AlphaFoldDB" id="A0A9D4X598"/>
<evidence type="ECO:0000256" key="1">
    <source>
        <dbReference type="ARBA" id="ARBA00004906"/>
    </source>
</evidence>
<comment type="caution">
    <text evidence="4">The sequence shown here is derived from an EMBL/GenBank/DDBJ whole genome shotgun (WGS) entry which is preliminary data.</text>
</comment>
<gene>
    <name evidence="4" type="ORF">KIW84_058200</name>
</gene>
<reference evidence="4 5" key="1">
    <citation type="journal article" date="2022" name="Nat. Genet.">
        <title>Improved pea reference genome and pan-genome highlight genomic features and evolutionary characteristics.</title>
        <authorList>
            <person name="Yang T."/>
            <person name="Liu R."/>
            <person name="Luo Y."/>
            <person name="Hu S."/>
            <person name="Wang D."/>
            <person name="Wang C."/>
            <person name="Pandey M.K."/>
            <person name="Ge S."/>
            <person name="Xu Q."/>
            <person name="Li N."/>
            <person name="Li G."/>
            <person name="Huang Y."/>
            <person name="Saxena R.K."/>
            <person name="Ji Y."/>
            <person name="Li M."/>
            <person name="Yan X."/>
            <person name="He Y."/>
            <person name="Liu Y."/>
            <person name="Wang X."/>
            <person name="Xiang C."/>
            <person name="Varshney R.K."/>
            <person name="Ding H."/>
            <person name="Gao S."/>
            <person name="Zong X."/>
        </authorList>
    </citation>
    <scope>NUCLEOTIDE SEQUENCE [LARGE SCALE GENOMIC DNA]</scope>
    <source>
        <strain evidence="4 5">cv. Zhongwan 6</strain>
    </source>
</reference>
<dbReference type="InterPro" id="IPR001232">
    <property type="entry name" value="SKP1-like"/>
</dbReference>
<evidence type="ECO:0000256" key="3">
    <source>
        <dbReference type="ARBA" id="ARBA00022786"/>
    </source>
</evidence>
<dbReference type="InterPro" id="IPR016897">
    <property type="entry name" value="SKP1"/>
</dbReference>
<sequence>MSKFISFEEGWETLHKGITKLHKSLEGLEPSFTSEEFINLYMYLSIPQNNNDMFFFLDVYIFKNLTMYEMCTQKPQPRQSRNFARELYDKYRETCEEYIISNVYEKMNKEIMDAIFSVVSSIHYVQKVNSKMLTIIVEYCKKHGNYYELNGSYNELMEADAKFVEVDPQTLLDLTTSACYMKIESLEKLTSSKVDELIKGKTPEEIAQIFGDDSNSKLFEKLHEENVQRVKALEF</sequence>
<keyword evidence="5" id="KW-1185">Reference proteome</keyword>
<dbReference type="PANTHER" id="PTHR11165">
    <property type="entry name" value="SKP1"/>
    <property type="match status" value="1"/>
</dbReference>
<evidence type="ECO:0000313" key="4">
    <source>
        <dbReference type="EMBL" id="KAI5413958.1"/>
    </source>
</evidence>
<keyword evidence="3" id="KW-0833">Ubl conjugation pathway</keyword>
<name>A0A9D4X598_PEA</name>
<evidence type="ECO:0008006" key="6">
    <source>
        <dbReference type="Google" id="ProtNLM"/>
    </source>
</evidence>
<organism evidence="4 5">
    <name type="scientific">Pisum sativum</name>
    <name type="common">Garden pea</name>
    <name type="synonym">Lathyrus oleraceus</name>
    <dbReference type="NCBI Taxonomy" id="3888"/>
    <lineage>
        <taxon>Eukaryota</taxon>
        <taxon>Viridiplantae</taxon>
        <taxon>Streptophyta</taxon>
        <taxon>Embryophyta</taxon>
        <taxon>Tracheophyta</taxon>
        <taxon>Spermatophyta</taxon>
        <taxon>Magnoliopsida</taxon>
        <taxon>eudicotyledons</taxon>
        <taxon>Gunneridae</taxon>
        <taxon>Pentapetalae</taxon>
        <taxon>rosids</taxon>
        <taxon>fabids</taxon>
        <taxon>Fabales</taxon>
        <taxon>Fabaceae</taxon>
        <taxon>Papilionoideae</taxon>
        <taxon>50 kb inversion clade</taxon>
        <taxon>NPAAA clade</taxon>
        <taxon>Hologalegina</taxon>
        <taxon>IRL clade</taxon>
        <taxon>Fabeae</taxon>
        <taxon>Lathyrus</taxon>
    </lineage>
</organism>
<dbReference type="SMART" id="SM00512">
    <property type="entry name" value="Skp1"/>
    <property type="match status" value="1"/>
</dbReference>
<dbReference type="InterPro" id="IPR036296">
    <property type="entry name" value="SKP1-like_dim_sf"/>
</dbReference>
<dbReference type="SUPFAM" id="SSF74788">
    <property type="entry name" value="Cullin repeat-like"/>
    <property type="match status" value="1"/>
</dbReference>
<evidence type="ECO:0000313" key="5">
    <source>
        <dbReference type="Proteomes" id="UP001058974"/>
    </source>
</evidence>
<protein>
    <recommendedName>
        <fullName evidence="6">Cullin N-terminal domain-containing protein</fullName>
    </recommendedName>
</protein>
<dbReference type="GO" id="GO:0009867">
    <property type="term" value="P:jasmonic acid mediated signaling pathway"/>
    <property type="evidence" value="ECO:0007669"/>
    <property type="project" value="UniProtKB-ARBA"/>
</dbReference>
<dbReference type="InterPro" id="IPR016159">
    <property type="entry name" value="Cullin_repeat-like_dom_sf"/>
</dbReference>
<dbReference type="GO" id="GO:0006511">
    <property type="term" value="P:ubiquitin-dependent protein catabolic process"/>
    <property type="evidence" value="ECO:0007669"/>
    <property type="project" value="InterPro"/>
</dbReference>
<dbReference type="EMBL" id="JAMSHJ010000005">
    <property type="protein sequence ID" value="KAI5413958.1"/>
    <property type="molecule type" value="Genomic_DNA"/>
</dbReference>